<proteinExistence type="predicted"/>
<evidence type="ECO:0000313" key="3">
    <source>
        <dbReference type="EMBL" id="AOO12627.1"/>
    </source>
</evidence>
<evidence type="ECO:0000313" key="6">
    <source>
        <dbReference type="Proteomes" id="UP000225786"/>
    </source>
</evidence>
<sequence>MADRFPLIVNASSRKIEELVAGDNLDLTGNGVIIAGDIGDGKYLKSDGGFVVWDNPGDVYLTQTQTLTNKTLESSILSGSLNTFSNIPNSALVNTGITINNQTVALGGTITTPDNNTSYTIGVTDGNIAAQKIVTLTGSDSLTDSFTIAVGSPASVPAGQNAVSLALERSGDTITLSGTVVDNNTITTLQADSNGTPQTGVMRISGSGGVTITQNTSTKTIDVFSRNDDTVTRLRGGVGQVYASGDFTILGGTEVTISQSPNGVTGDPEITINSSDTVTRVKGGGLGTLASGDLTITGGAGGNVTVSQSGSTINIDSENDNTITELGANNNSLASGKFKLQQAGATTLTQSYDAGSGVTTISISSTNDDTGAALSAGDGLSLSNNSFSLKNSGNLIDNRVSKWDDANGQFTNGIITDDGSTITINGDLNVLGINTILETSTLVVEDNTIELRKGSSLTGSDGGIQVNRTTQSDGIVTTFNILQWYEAGAYWRSYDGSVAKRFVTETDTQTLTNKTLTSPSMTNPELGSATATTYNGLNIATTSASTFEIVNLKTFKVDNTLTLKGSDGITIDFEGGGGINAKVAYNTYHLGQFSTTTSSQLSGKISDSTGAGSLVFAQNPVFSNSINSQDSTFSIIDSSVGTVNFAGAATDITIGSTSGTTTIAHGLTVDGNVILTDQVGRTLLVNGVANFDLADIQIRGTNATPIYIGRGGGEVATNTRLGYSALQSNQSGFENTAMGHSTLVSCVDGSENTAFGYNTLRDLTDGSMNVAIGSLAQAELESGDGNVVIGQGAGQNNVSGDYNLCLGHYAGHSVSGSGNVLIGPASTEDTLSPTFAPPSAGGNNQLVIGSGSGVWIRGDSSYNVRLENDLRVEGELRINGNLVVEGSTVSITSSTITIDDKNIELASVTNTTFSSSVTNGSADLTNVAVLGLADSANPTAGLIIGMTVSSPGGAIPAGTVINALNPAAQTITLSNAVTTSSATEQFVAQGPTDSAADGGGMIIKGTPVLNGGTGDKTFLYDHSRVEKYFVSTESIELANNKKFSIANQLVLDQTTLGSTVVNSSLTSVGILSGPTGLPALETDGAVVFGGRIIEEAFSNMSQEFSISAGVASIITAAANTICGKTTATNSAIQTWGFSTADPDGNTLQNGQTMTVTLIIDASPASTYGDVCTVDGASITNGVRWSGGSPPISTSNTDILTFLIVKDSSGNLRVYGQGNTDFS</sequence>
<dbReference type="Proteomes" id="UP000225786">
    <property type="component" value="Segment"/>
</dbReference>
<gene>
    <name evidence="2" type="ORF">Np050604_215</name>
    <name evidence="3" type="ORF">Sn080709_215</name>
    <name evidence="1" type="ORF">W270710_215</name>
</gene>
<evidence type="ECO:0000313" key="1">
    <source>
        <dbReference type="EMBL" id="AMO43454.1"/>
    </source>
</evidence>
<reference evidence="4 5" key="1">
    <citation type="journal article" date="2016" name="Environ. Microbiol.">
        <title>Genomic diversification of marine cyanophages into stable ecotypes.</title>
        <authorList>
            <person name="Marston M.F."/>
            <person name="Martiny J.B."/>
        </authorList>
    </citation>
    <scope>NUCLEOTIDE SEQUENCE [LARGE SCALE GENOMIC DNA]</scope>
    <source>
        <strain evidence="2">Np_05_0604</strain>
        <strain evidence="3">Sn_08_0709</strain>
    </source>
</reference>
<evidence type="ECO:0000313" key="4">
    <source>
        <dbReference type="Proteomes" id="UP000222561"/>
    </source>
</evidence>
<dbReference type="EMBL" id="KX349292">
    <property type="protein sequence ID" value="AOO11926.1"/>
    <property type="molecule type" value="Genomic_DNA"/>
</dbReference>
<dbReference type="EMBL" id="KU594607">
    <property type="protein sequence ID" value="AMO43454.1"/>
    <property type="molecule type" value="Genomic_DNA"/>
</dbReference>
<protein>
    <submittedName>
        <fullName evidence="1">Virion structural protein</fullName>
    </submittedName>
</protein>
<name>A0A127KN02_9CAUD</name>
<dbReference type="EMBL" id="KX349295">
    <property type="protein sequence ID" value="AOO12627.1"/>
    <property type="molecule type" value="Genomic_DNA"/>
</dbReference>
<dbReference type="Proteomes" id="UP000222561">
    <property type="component" value="Segment"/>
</dbReference>
<evidence type="ECO:0000313" key="2">
    <source>
        <dbReference type="EMBL" id="AOO11926.1"/>
    </source>
</evidence>
<reference evidence="1 6" key="2">
    <citation type="submission" date="2016-01" db="EMBL/GenBank/DDBJ databases">
        <title>The genomic content and context of auxiliary metabolic genes in marine cyanophages.</title>
        <authorList>
            <person name="Marston M.F."/>
            <person name="Martiny J.B.H."/>
            <person name="Crummett L.T."/>
        </authorList>
    </citation>
    <scope>NUCLEOTIDE SEQUENCE [LARGE SCALE GENOMIC DNA]</scope>
    <source>
        <strain evidence="1">W2_07_0710</strain>
    </source>
</reference>
<dbReference type="Proteomes" id="UP000225478">
    <property type="component" value="Segment"/>
</dbReference>
<organism evidence="1 6">
    <name type="scientific">Cyanophage S-RIM44</name>
    <dbReference type="NCBI Taxonomy" id="1278485"/>
    <lineage>
        <taxon>Viruses</taxon>
        <taxon>Duplodnaviria</taxon>
        <taxon>Heunggongvirae</taxon>
        <taxon>Uroviricota</taxon>
        <taxon>Caudoviricetes</taxon>
        <taxon>Pantevenvirales</taxon>
        <taxon>Kyanoviridae</taxon>
        <taxon>Vellamovirus</taxon>
        <taxon>Vellamovirus rhodeisland44</taxon>
    </lineage>
</organism>
<evidence type="ECO:0000313" key="5">
    <source>
        <dbReference type="Proteomes" id="UP000225478"/>
    </source>
</evidence>
<accession>A0A127KN02</accession>